<proteinExistence type="predicted"/>
<feature type="domain" description="M23ase beta-sheet core" evidence="4">
    <location>
        <begin position="47"/>
        <end position="129"/>
    </location>
</feature>
<evidence type="ECO:0000259" key="4">
    <source>
        <dbReference type="Pfam" id="PF01551"/>
    </source>
</evidence>
<keyword evidence="6" id="KW-1185">Reference proteome</keyword>
<dbReference type="InterPro" id="IPR011055">
    <property type="entry name" value="Dup_hybrid_motif"/>
</dbReference>
<dbReference type="PANTHER" id="PTHR21666">
    <property type="entry name" value="PEPTIDASE-RELATED"/>
    <property type="match status" value="1"/>
</dbReference>
<keyword evidence="3" id="KW-0732">Signal</keyword>
<evidence type="ECO:0000313" key="5">
    <source>
        <dbReference type="EMBL" id="MDA0163339.1"/>
    </source>
</evidence>
<keyword evidence="2" id="KW-0812">Transmembrane</keyword>
<comment type="caution">
    <text evidence="5">The sequence shown here is derived from an EMBL/GenBank/DDBJ whole genome shotgun (WGS) entry which is preliminary data.</text>
</comment>
<dbReference type="AlphaFoldDB" id="A0A9X3MV79"/>
<evidence type="ECO:0000256" key="2">
    <source>
        <dbReference type="SAM" id="Phobius"/>
    </source>
</evidence>
<organism evidence="5 6">
    <name type="scientific">Solirubrobacter ginsenosidimutans</name>
    <dbReference type="NCBI Taxonomy" id="490573"/>
    <lineage>
        <taxon>Bacteria</taxon>
        <taxon>Bacillati</taxon>
        <taxon>Actinomycetota</taxon>
        <taxon>Thermoleophilia</taxon>
        <taxon>Solirubrobacterales</taxon>
        <taxon>Solirubrobacteraceae</taxon>
        <taxon>Solirubrobacter</taxon>
    </lineage>
</organism>
<dbReference type="Proteomes" id="UP001149140">
    <property type="component" value="Unassembled WGS sequence"/>
</dbReference>
<feature type="region of interest" description="Disordered" evidence="1">
    <location>
        <begin position="142"/>
        <end position="190"/>
    </location>
</feature>
<feature type="compositionally biased region" description="Basic and acidic residues" evidence="1">
    <location>
        <begin position="155"/>
        <end position="167"/>
    </location>
</feature>
<reference evidence="5" key="1">
    <citation type="submission" date="2022-10" db="EMBL/GenBank/DDBJ databases">
        <title>The WGS of Solirubrobacter ginsenosidimutans DSM 21036.</title>
        <authorList>
            <person name="Jiang Z."/>
        </authorList>
    </citation>
    <scope>NUCLEOTIDE SEQUENCE</scope>
    <source>
        <strain evidence="5">DSM 21036</strain>
    </source>
</reference>
<sequence>MRSLSVAFALLVWLVAPVTAQAWHRPVAGGIARPFAYARGTPFAAGAHRGVDLRARVGERVVAACAGSVVTAGPHVVTLRCGPWRVTALPLSSVLVRVGARVRAGAAVGHVGTLAGHTGLHFGVRRADDRFAYIDPAPLLREPGARPPVTAVPREGPREPVADRADPARPVAAPADAAPSHSAPRHSAAPGGVRVSVAGGGGALAPWPAWAGLVLLVLGAVGGGVKIGRRGRIAPLAEPVPEGVPSAP</sequence>
<gene>
    <name evidence="5" type="ORF">OM076_23895</name>
</gene>
<name>A0A9X3MV79_9ACTN</name>
<keyword evidence="2" id="KW-1133">Transmembrane helix</keyword>
<dbReference type="Pfam" id="PF01551">
    <property type="entry name" value="Peptidase_M23"/>
    <property type="match status" value="1"/>
</dbReference>
<keyword evidence="2" id="KW-0472">Membrane</keyword>
<accession>A0A9X3MV79</accession>
<dbReference type="InterPro" id="IPR016047">
    <property type="entry name" value="M23ase_b-sheet_dom"/>
</dbReference>
<dbReference type="SUPFAM" id="SSF51261">
    <property type="entry name" value="Duplicated hybrid motif"/>
    <property type="match status" value="1"/>
</dbReference>
<feature type="compositionally biased region" description="Low complexity" evidence="1">
    <location>
        <begin position="168"/>
        <end position="190"/>
    </location>
</feature>
<dbReference type="GO" id="GO:0004222">
    <property type="term" value="F:metalloendopeptidase activity"/>
    <property type="evidence" value="ECO:0007669"/>
    <property type="project" value="TreeGrafter"/>
</dbReference>
<dbReference type="InterPro" id="IPR050570">
    <property type="entry name" value="Cell_wall_metabolism_enzyme"/>
</dbReference>
<dbReference type="EMBL" id="JAPDOD010000024">
    <property type="protein sequence ID" value="MDA0163339.1"/>
    <property type="molecule type" value="Genomic_DNA"/>
</dbReference>
<dbReference type="Gene3D" id="2.70.70.10">
    <property type="entry name" value="Glucose Permease (Domain IIA)"/>
    <property type="match status" value="1"/>
</dbReference>
<dbReference type="PANTHER" id="PTHR21666:SF270">
    <property type="entry name" value="MUREIN HYDROLASE ACTIVATOR ENVC"/>
    <property type="match status" value="1"/>
</dbReference>
<feature type="chain" id="PRO_5040984404" evidence="3">
    <location>
        <begin position="23"/>
        <end position="248"/>
    </location>
</feature>
<feature type="transmembrane region" description="Helical" evidence="2">
    <location>
        <begin position="207"/>
        <end position="225"/>
    </location>
</feature>
<evidence type="ECO:0000313" key="6">
    <source>
        <dbReference type="Proteomes" id="UP001149140"/>
    </source>
</evidence>
<feature type="signal peptide" evidence="3">
    <location>
        <begin position="1"/>
        <end position="22"/>
    </location>
</feature>
<protein>
    <submittedName>
        <fullName evidence="5">M23 family metallopeptidase</fullName>
    </submittedName>
</protein>
<dbReference type="RefSeq" id="WP_270042583.1">
    <property type="nucleotide sequence ID" value="NZ_JAPDOD010000024.1"/>
</dbReference>
<dbReference type="CDD" id="cd12797">
    <property type="entry name" value="M23_peptidase"/>
    <property type="match status" value="1"/>
</dbReference>
<evidence type="ECO:0000256" key="3">
    <source>
        <dbReference type="SAM" id="SignalP"/>
    </source>
</evidence>
<evidence type="ECO:0000256" key="1">
    <source>
        <dbReference type="SAM" id="MobiDB-lite"/>
    </source>
</evidence>